<sequence length="233" mass="25900">MAAPAPPEIVMDELRAQVAIFEKYMRNQCGLGFREQTLHVVQEHPNSPKRPSPTVREVMAALGPPEIVIDEVRLRAQISIFEKYIRNQSGLEFPEEALYVGVRLREEIQEHPNSPKRPRLLLLFPGNEPENEETTHPQLLQLFPGNEPENQETTRPQLLQLLPGAENGNQELVGAGVGATQTDGINIRDPLPPSVGEATPRAGINIRDRQQPSGEGVISARRHQGDAASEQRD</sequence>
<evidence type="ECO:0000313" key="3">
    <source>
        <dbReference type="Proteomes" id="UP001396334"/>
    </source>
</evidence>
<gene>
    <name evidence="2" type="ORF">V6N11_076934</name>
</gene>
<proteinExistence type="predicted"/>
<protein>
    <submittedName>
        <fullName evidence="2">Uncharacterized protein</fullName>
    </submittedName>
</protein>
<accession>A0ABR2TCC6</accession>
<comment type="caution">
    <text evidence="2">The sequence shown here is derived from an EMBL/GenBank/DDBJ whole genome shotgun (WGS) entry which is preliminary data.</text>
</comment>
<feature type="compositionally biased region" description="Basic and acidic residues" evidence="1">
    <location>
        <begin position="223"/>
        <end position="233"/>
    </location>
</feature>
<evidence type="ECO:0000313" key="2">
    <source>
        <dbReference type="EMBL" id="KAK9034879.1"/>
    </source>
</evidence>
<dbReference type="Proteomes" id="UP001396334">
    <property type="component" value="Unassembled WGS sequence"/>
</dbReference>
<keyword evidence="3" id="KW-1185">Reference proteome</keyword>
<dbReference type="EMBL" id="JBBPBN010000006">
    <property type="protein sequence ID" value="KAK9034879.1"/>
    <property type="molecule type" value="Genomic_DNA"/>
</dbReference>
<feature type="region of interest" description="Disordered" evidence="1">
    <location>
        <begin position="181"/>
        <end position="233"/>
    </location>
</feature>
<evidence type="ECO:0000256" key="1">
    <source>
        <dbReference type="SAM" id="MobiDB-lite"/>
    </source>
</evidence>
<organism evidence="2 3">
    <name type="scientific">Hibiscus sabdariffa</name>
    <name type="common">roselle</name>
    <dbReference type="NCBI Taxonomy" id="183260"/>
    <lineage>
        <taxon>Eukaryota</taxon>
        <taxon>Viridiplantae</taxon>
        <taxon>Streptophyta</taxon>
        <taxon>Embryophyta</taxon>
        <taxon>Tracheophyta</taxon>
        <taxon>Spermatophyta</taxon>
        <taxon>Magnoliopsida</taxon>
        <taxon>eudicotyledons</taxon>
        <taxon>Gunneridae</taxon>
        <taxon>Pentapetalae</taxon>
        <taxon>rosids</taxon>
        <taxon>malvids</taxon>
        <taxon>Malvales</taxon>
        <taxon>Malvaceae</taxon>
        <taxon>Malvoideae</taxon>
        <taxon>Hibiscus</taxon>
    </lineage>
</organism>
<reference evidence="2 3" key="1">
    <citation type="journal article" date="2024" name="G3 (Bethesda)">
        <title>Genome assembly of Hibiscus sabdariffa L. provides insights into metabolisms of medicinal natural products.</title>
        <authorList>
            <person name="Kim T."/>
        </authorList>
    </citation>
    <scope>NUCLEOTIDE SEQUENCE [LARGE SCALE GENOMIC DNA]</scope>
    <source>
        <strain evidence="2">TK-2024</strain>
        <tissue evidence="2">Old leaves</tissue>
    </source>
</reference>
<name>A0ABR2TCC6_9ROSI</name>